<evidence type="ECO:0000313" key="6">
    <source>
        <dbReference type="Proteomes" id="UP001152561"/>
    </source>
</evidence>
<accession>A0A9Q1R0J5</accession>
<organism evidence="5 6">
    <name type="scientific">Anisodus acutangulus</name>
    <dbReference type="NCBI Taxonomy" id="402998"/>
    <lineage>
        <taxon>Eukaryota</taxon>
        <taxon>Viridiplantae</taxon>
        <taxon>Streptophyta</taxon>
        <taxon>Embryophyta</taxon>
        <taxon>Tracheophyta</taxon>
        <taxon>Spermatophyta</taxon>
        <taxon>Magnoliopsida</taxon>
        <taxon>eudicotyledons</taxon>
        <taxon>Gunneridae</taxon>
        <taxon>Pentapetalae</taxon>
        <taxon>asterids</taxon>
        <taxon>lamiids</taxon>
        <taxon>Solanales</taxon>
        <taxon>Solanaceae</taxon>
        <taxon>Solanoideae</taxon>
        <taxon>Hyoscyameae</taxon>
        <taxon>Anisodus</taxon>
    </lineage>
</organism>
<dbReference type="GO" id="GO:0006152">
    <property type="term" value="P:purine nucleoside catabolic process"/>
    <property type="evidence" value="ECO:0007669"/>
    <property type="project" value="TreeGrafter"/>
</dbReference>
<dbReference type="EMBL" id="JAJAGQ010000020">
    <property type="protein sequence ID" value="KAJ8532718.1"/>
    <property type="molecule type" value="Genomic_DNA"/>
</dbReference>
<keyword evidence="2" id="KW-0378">Hydrolase</keyword>
<evidence type="ECO:0000313" key="5">
    <source>
        <dbReference type="EMBL" id="KAJ8532718.1"/>
    </source>
</evidence>
<dbReference type="Pfam" id="PF01156">
    <property type="entry name" value="IU_nuc_hydro"/>
    <property type="match status" value="1"/>
</dbReference>
<dbReference type="OrthoDB" id="432381at2759"/>
<dbReference type="Gene3D" id="3.90.245.10">
    <property type="entry name" value="Ribonucleoside hydrolase-like"/>
    <property type="match status" value="1"/>
</dbReference>
<evidence type="ECO:0000259" key="4">
    <source>
        <dbReference type="Pfam" id="PF01156"/>
    </source>
</evidence>
<dbReference type="GO" id="GO:0008477">
    <property type="term" value="F:purine nucleosidase activity"/>
    <property type="evidence" value="ECO:0007669"/>
    <property type="project" value="TreeGrafter"/>
</dbReference>
<evidence type="ECO:0000256" key="2">
    <source>
        <dbReference type="ARBA" id="ARBA00022801"/>
    </source>
</evidence>
<dbReference type="Proteomes" id="UP001152561">
    <property type="component" value="Unassembled WGS sequence"/>
</dbReference>
<comment type="caution">
    <text evidence="5">The sequence shown here is derived from an EMBL/GenBank/DDBJ whole genome shotgun (WGS) entry which is preliminary data.</text>
</comment>
<dbReference type="PANTHER" id="PTHR12304">
    <property type="entry name" value="INOSINE-URIDINE PREFERRING NUCLEOSIDE HYDROLASE"/>
    <property type="match status" value="1"/>
</dbReference>
<dbReference type="InterPro" id="IPR023186">
    <property type="entry name" value="IUNH"/>
</dbReference>
<dbReference type="AlphaFoldDB" id="A0A9Q1R0J5"/>
<evidence type="ECO:0000256" key="1">
    <source>
        <dbReference type="ARBA" id="ARBA00009176"/>
    </source>
</evidence>
<evidence type="ECO:0000256" key="3">
    <source>
        <dbReference type="ARBA" id="ARBA00023295"/>
    </source>
</evidence>
<feature type="domain" description="Inosine/uridine-preferring nucleoside hydrolase" evidence="4">
    <location>
        <begin position="31"/>
        <end position="255"/>
    </location>
</feature>
<dbReference type="PANTHER" id="PTHR12304:SF1">
    <property type="entry name" value="URIDINE NUCLEOSIDASE 1"/>
    <property type="match status" value="1"/>
</dbReference>
<keyword evidence="3" id="KW-0326">Glycosidase</keyword>
<name>A0A9Q1R0J5_9SOLA</name>
<dbReference type="GO" id="GO:0005829">
    <property type="term" value="C:cytosol"/>
    <property type="evidence" value="ECO:0007669"/>
    <property type="project" value="TreeGrafter"/>
</dbReference>
<reference evidence="6" key="1">
    <citation type="journal article" date="2023" name="Proc. Natl. Acad. Sci. U.S.A.">
        <title>Genomic and structural basis for evolution of tropane alkaloid biosynthesis.</title>
        <authorList>
            <person name="Wanga Y.-J."/>
            <person name="Taina T."/>
            <person name="Yua J.-Y."/>
            <person name="Lia J."/>
            <person name="Xua B."/>
            <person name="Chenc J."/>
            <person name="D'Auriad J.C."/>
            <person name="Huanga J.-P."/>
            <person name="Huanga S.-X."/>
        </authorList>
    </citation>
    <scope>NUCLEOTIDE SEQUENCE [LARGE SCALE GENOMIC DNA]</scope>
    <source>
        <strain evidence="6">cv. KIB-2019</strain>
    </source>
</reference>
<sequence length="270" mass="30057">MLHEMHYFCVKLQDIQMLPWRRVALNVKRGEPRVADFVHGSDRLGNLFLPSPNSEKIDKSASKFLVEKVSEYPGEVCILALGSLTNLALAVKRDSTFASKVKRVVVLCGSFFALGNVNPAAKANIYGDPEAADVVFTSGANIDIVGINITTQVKLKDDDLEELKQSEGKHAKFLCDCKFYRDWHVKSDGVYGNFCSYILKPLSCISLVIIFLHDPVSFVALVRPELFTFKKGVVRVEIQGICVGHTLMDQGLKKWNTSNPWTDYSPVSVA</sequence>
<protein>
    <recommendedName>
        <fullName evidence="4">Inosine/uridine-preferring nucleoside hydrolase domain-containing protein</fullName>
    </recommendedName>
</protein>
<gene>
    <name evidence="5" type="ORF">K7X08_015607</name>
</gene>
<dbReference type="InterPro" id="IPR001910">
    <property type="entry name" value="Inosine/uridine_hydrolase_dom"/>
</dbReference>
<proteinExistence type="inferred from homology"/>
<dbReference type="InterPro" id="IPR036452">
    <property type="entry name" value="Ribo_hydro-like"/>
</dbReference>
<keyword evidence="6" id="KW-1185">Reference proteome</keyword>
<dbReference type="CDD" id="cd02650">
    <property type="entry name" value="nuc_hydro_CaPnhB"/>
    <property type="match status" value="1"/>
</dbReference>
<comment type="similarity">
    <text evidence="1">Belongs to the IUNH family.</text>
</comment>
<dbReference type="SUPFAM" id="SSF53590">
    <property type="entry name" value="Nucleoside hydrolase"/>
    <property type="match status" value="1"/>
</dbReference>